<name>A0AAV4SY57_9ARAC</name>
<protein>
    <submittedName>
        <fullName evidence="1">Uncharacterized protein</fullName>
    </submittedName>
</protein>
<gene>
    <name evidence="1" type="ORF">CDAR_466691</name>
</gene>
<dbReference type="Proteomes" id="UP001054837">
    <property type="component" value="Unassembled WGS sequence"/>
</dbReference>
<keyword evidence="2" id="KW-1185">Reference proteome</keyword>
<sequence length="59" mass="6572">FTGIESFSTSAVDFLDSFTKCAFVHFVSFGACLPTLELLCQIEDEWLNSQLTALAFLVF</sequence>
<comment type="caution">
    <text evidence="1">The sequence shown here is derived from an EMBL/GenBank/DDBJ whole genome shotgun (WGS) entry which is preliminary data.</text>
</comment>
<dbReference type="EMBL" id="BPLQ01008795">
    <property type="protein sequence ID" value="GIY39373.1"/>
    <property type="molecule type" value="Genomic_DNA"/>
</dbReference>
<accession>A0AAV4SY57</accession>
<reference evidence="1 2" key="1">
    <citation type="submission" date="2021-06" db="EMBL/GenBank/DDBJ databases">
        <title>Caerostris darwini draft genome.</title>
        <authorList>
            <person name="Kono N."/>
            <person name="Arakawa K."/>
        </authorList>
    </citation>
    <scope>NUCLEOTIDE SEQUENCE [LARGE SCALE GENOMIC DNA]</scope>
</reference>
<proteinExistence type="predicted"/>
<evidence type="ECO:0000313" key="2">
    <source>
        <dbReference type="Proteomes" id="UP001054837"/>
    </source>
</evidence>
<evidence type="ECO:0000313" key="1">
    <source>
        <dbReference type="EMBL" id="GIY39373.1"/>
    </source>
</evidence>
<dbReference type="AlphaFoldDB" id="A0AAV4SY57"/>
<feature type="non-terminal residue" evidence="1">
    <location>
        <position position="1"/>
    </location>
</feature>
<organism evidence="1 2">
    <name type="scientific">Caerostris darwini</name>
    <dbReference type="NCBI Taxonomy" id="1538125"/>
    <lineage>
        <taxon>Eukaryota</taxon>
        <taxon>Metazoa</taxon>
        <taxon>Ecdysozoa</taxon>
        <taxon>Arthropoda</taxon>
        <taxon>Chelicerata</taxon>
        <taxon>Arachnida</taxon>
        <taxon>Araneae</taxon>
        <taxon>Araneomorphae</taxon>
        <taxon>Entelegynae</taxon>
        <taxon>Araneoidea</taxon>
        <taxon>Araneidae</taxon>
        <taxon>Caerostris</taxon>
    </lineage>
</organism>